<dbReference type="InterPro" id="IPR011010">
    <property type="entry name" value="DNA_brk_join_enz"/>
</dbReference>
<name>A0A3E2N5Z0_9FIRM</name>
<keyword evidence="3" id="KW-0233">DNA recombination</keyword>
<dbReference type="GO" id="GO:0006310">
    <property type="term" value="P:DNA recombination"/>
    <property type="evidence" value="ECO:0007669"/>
    <property type="project" value="UniProtKB-KW"/>
</dbReference>
<dbReference type="CDD" id="cd01189">
    <property type="entry name" value="INT_ICEBs1_C_like"/>
    <property type="match status" value="1"/>
</dbReference>
<reference evidence="5 6" key="1">
    <citation type="submission" date="2018-07" db="EMBL/GenBank/DDBJ databases">
        <title>New species, Clostridium PI-S10-A1B.</title>
        <authorList>
            <person name="Krishna G."/>
            <person name="Summeta K."/>
            <person name="Shikha S."/>
            <person name="Prabhu P.B."/>
            <person name="Suresh K."/>
        </authorList>
    </citation>
    <scope>NUCLEOTIDE SEQUENCE [LARGE SCALE GENOMIC DNA]</scope>
    <source>
        <strain evidence="5 6">PI-S10-A1B</strain>
    </source>
</reference>
<dbReference type="SUPFAM" id="SSF56349">
    <property type="entry name" value="DNA breaking-rejoining enzymes"/>
    <property type="match status" value="1"/>
</dbReference>
<dbReference type="InterPro" id="IPR013762">
    <property type="entry name" value="Integrase-like_cat_sf"/>
</dbReference>
<dbReference type="Gene3D" id="1.10.150.130">
    <property type="match status" value="1"/>
</dbReference>
<dbReference type="PANTHER" id="PTHR30349:SF41">
    <property type="entry name" value="INTEGRASE_RECOMBINASE PROTEIN MJ0367-RELATED"/>
    <property type="match status" value="1"/>
</dbReference>
<keyword evidence="2" id="KW-0238">DNA-binding</keyword>
<dbReference type="InterPro" id="IPR050090">
    <property type="entry name" value="Tyrosine_recombinase_XerCD"/>
</dbReference>
<evidence type="ECO:0000259" key="4">
    <source>
        <dbReference type="PROSITE" id="PS51898"/>
    </source>
</evidence>
<dbReference type="GO" id="GO:0015074">
    <property type="term" value="P:DNA integration"/>
    <property type="evidence" value="ECO:0007669"/>
    <property type="project" value="InterPro"/>
</dbReference>
<evidence type="ECO:0000313" key="6">
    <source>
        <dbReference type="Proteomes" id="UP000260680"/>
    </source>
</evidence>
<dbReference type="EMBL" id="QOHO01000087">
    <property type="protein sequence ID" value="RFZ76415.1"/>
    <property type="molecule type" value="Genomic_DNA"/>
</dbReference>
<sequence>MKDMLSTLINGGNITVSDVVSVLYENKEKKQMEDNFKLPQIGYRKDRNEYYLTVPVKFSKTGKRYPVYGKTEEEAVSNFKLEIALFNDHVHPDDTSKGVPNLHGMIEYTMKNFIYGNVRDTSYLKYENIVKKHLYPNPICKKQIDNISSLELTKFFRSEEIATLNASSLSTIKMVLSKTFLRTKEKNYRSDNPMEFVEVSYVKCKRKQRKKQIVLDSEIETLINYIFYASRTVVQYRYAPIFLVMLYGGLRIGEAMALREGDIDFDNKLITIDKQIAYIPKRDKNLDKIKMTQEEVSPKTDSSIRTIMLTDQVEFWINFMIEQNKKLPNRDQDYIFVNKKGMIPAKSSVNLLWHKLLEASEIPFCTPHKLRKTFITKLLNSGIALPDVAALAGHKNNSSVTLDSYYVSSLDNKQEDGLVDNIGNIFKMHDNKDNTLTTVEMNKFIG</sequence>
<feature type="domain" description="Tyr recombinase" evidence="4">
    <location>
        <begin position="208"/>
        <end position="420"/>
    </location>
</feature>
<evidence type="ECO:0000256" key="2">
    <source>
        <dbReference type="ARBA" id="ARBA00023125"/>
    </source>
</evidence>
<gene>
    <name evidence="5" type="ORF">DS742_23775</name>
</gene>
<proteinExistence type="inferred from homology"/>
<dbReference type="PANTHER" id="PTHR30349">
    <property type="entry name" value="PHAGE INTEGRASE-RELATED"/>
    <property type="match status" value="1"/>
</dbReference>
<dbReference type="Proteomes" id="UP000260680">
    <property type="component" value="Unassembled WGS sequence"/>
</dbReference>
<dbReference type="GO" id="GO:0003677">
    <property type="term" value="F:DNA binding"/>
    <property type="evidence" value="ECO:0007669"/>
    <property type="project" value="UniProtKB-KW"/>
</dbReference>
<dbReference type="AlphaFoldDB" id="A0A3E2N5Z0"/>
<dbReference type="OrthoDB" id="9785687at2"/>
<protein>
    <submittedName>
        <fullName evidence="5">Site-specific integrase</fullName>
    </submittedName>
</protein>
<dbReference type="Gene3D" id="1.10.443.10">
    <property type="entry name" value="Intergrase catalytic core"/>
    <property type="match status" value="1"/>
</dbReference>
<dbReference type="PROSITE" id="PS51898">
    <property type="entry name" value="TYR_RECOMBINASE"/>
    <property type="match status" value="1"/>
</dbReference>
<dbReference type="InterPro" id="IPR010998">
    <property type="entry name" value="Integrase_recombinase_N"/>
</dbReference>
<accession>A0A3E2N5Z0</accession>
<organism evidence="5 6">
    <name type="scientific">Lacrimispora amygdalina</name>
    <dbReference type="NCBI Taxonomy" id="253257"/>
    <lineage>
        <taxon>Bacteria</taxon>
        <taxon>Bacillati</taxon>
        <taxon>Bacillota</taxon>
        <taxon>Clostridia</taxon>
        <taxon>Lachnospirales</taxon>
        <taxon>Lachnospiraceae</taxon>
        <taxon>Lacrimispora</taxon>
    </lineage>
</organism>
<dbReference type="InterPro" id="IPR002104">
    <property type="entry name" value="Integrase_catalytic"/>
</dbReference>
<comment type="caution">
    <text evidence="5">The sequence shown here is derived from an EMBL/GenBank/DDBJ whole genome shotgun (WGS) entry which is preliminary data.</text>
</comment>
<evidence type="ECO:0000256" key="3">
    <source>
        <dbReference type="ARBA" id="ARBA00023172"/>
    </source>
</evidence>
<evidence type="ECO:0000256" key="1">
    <source>
        <dbReference type="ARBA" id="ARBA00008857"/>
    </source>
</evidence>
<dbReference type="Pfam" id="PF00589">
    <property type="entry name" value="Phage_integrase"/>
    <property type="match status" value="1"/>
</dbReference>
<comment type="similarity">
    <text evidence="1">Belongs to the 'phage' integrase family.</text>
</comment>
<evidence type="ECO:0000313" key="5">
    <source>
        <dbReference type="EMBL" id="RFZ76415.1"/>
    </source>
</evidence>